<gene>
    <name evidence="2" type="ORF">M441DRAFT_58844</name>
</gene>
<dbReference type="Gene3D" id="3.40.50.1580">
    <property type="entry name" value="Nucleoside phosphorylase domain"/>
    <property type="match status" value="1"/>
</dbReference>
<sequence length="354" mass="38509">MGETSSSPIFTRDDYTVGWVCALSTELTASTAMLDLKHEPLSIPSGDENSYTLGSIGKHNIVIACLPKGKQGTISAAVVAAQMLDSFPLVKFGLMIGIGGGVPTDDHDIRLGDVVVSTPTSSFPGVVQWDIGKAKEGGSFERTGSLNNPPRTLLTALHRLETQHEMEGSSIETYVDEMITRWPRLTQKYARCESLKDILFASDNHHQANPTEDGRPRLDKENCDSCDVAKSRKRKRRNSVEVHYGLIASGNKVVKDAILRDKLNRDLGGNVLCIEMEAAGLMDSLPCLVIRGISDYADSHKNDAWQGYAAATAAAFAKELLSVIPAHEVKQMDNIKSKKPNSSNECSSNVNSYK</sequence>
<dbReference type="GO" id="GO:0003824">
    <property type="term" value="F:catalytic activity"/>
    <property type="evidence" value="ECO:0007669"/>
    <property type="project" value="InterPro"/>
</dbReference>
<proteinExistence type="predicted"/>
<dbReference type="PANTHER" id="PTHR46082">
    <property type="entry name" value="ATP/GTP-BINDING PROTEIN-RELATED"/>
    <property type="match status" value="1"/>
</dbReference>
<accession>A0A2T3Z5B2</accession>
<dbReference type="OrthoDB" id="20872at2759"/>
<evidence type="ECO:0000256" key="1">
    <source>
        <dbReference type="SAM" id="MobiDB-lite"/>
    </source>
</evidence>
<keyword evidence="3" id="KW-1185">Reference proteome</keyword>
<evidence type="ECO:0000313" key="2">
    <source>
        <dbReference type="EMBL" id="PTB40006.1"/>
    </source>
</evidence>
<feature type="region of interest" description="Disordered" evidence="1">
    <location>
        <begin position="334"/>
        <end position="354"/>
    </location>
</feature>
<organism evidence="2 3">
    <name type="scientific">Trichoderma asperellum (strain ATCC 204424 / CBS 433.97 / NBRC 101777)</name>
    <dbReference type="NCBI Taxonomy" id="1042311"/>
    <lineage>
        <taxon>Eukaryota</taxon>
        <taxon>Fungi</taxon>
        <taxon>Dikarya</taxon>
        <taxon>Ascomycota</taxon>
        <taxon>Pezizomycotina</taxon>
        <taxon>Sordariomycetes</taxon>
        <taxon>Hypocreomycetidae</taxon>
        <taxon>Hypocreales</taxon>
        <taxon>Hypocreaceae</taxon>
        <taxon>Trichoderma</taxon>
    </lineage>
</organism>
<dbReference type="Proteomes" id="UP000240493">
    <property type="component" value="Unassembled WGS sequence"/>
</dbReference>
<protein>
    <submittedName>
        <fullName evidence="2">Uncharacterized protein</fullName>
    </submittedName>
</protein>
<dbReference type="STRING" id="1042311.A0A2T3Z5B2"/>
<dbReference type="InterPro" id="IPR053137">
    <property type="entry name" value="NLR-like"/>
</dbReference>
<reference evidence="2 3" key="1">
    <citation type="submission" date="2016-07" db="EMBL/GenBank/DDBJ databases">
        <title>Multiple horizontal gene transfer events from other fungi enriched the ability of initially mycotrophic Trichoderma (Ascomycota) to feed on dead plant biomass.</title>
        <authorList>
            <consortium name="DOE Joint Genome Institute"/>
            <person name="Aerts A."/>
            <person name="Atanasova L."/>
            <person name="Chenthamara K."/>
            <person name="Zhang J."/>
            <person name="Grujic M."/>
            <person name="Henrissat B."/>
            <person name="Kuo A."/>
            <person name="Salamov A."/>
            <person name="Lipzen A."/>
            <person name="Labutti K."/>
            <person name="Barry K."/>
            <person name="Miao Y."/>
            <person name="Rahimi M.J."/>
            <person name="Shen Q."/>
            <person name="Grigoriev I.V."/>
            <person name="Kubicek C.P."/>
            <person name="Druzhinina I.S."/>
        </authorList>
    </citation>
    <scope>NUCLEOTIDE SEQUENCE [LARGE SCALE GENOMIC DNA]</scope>
    <source>
        <strain evidence="2 3">CBS 433.97</strain>
    </source>
</reference>
<dbReference type="GO" id="GO:0009116">
    <property type="term" value="P:nucleoside metabolic process"/>
    <property type="evidence" value="ECO:0007669"/>
    <property type="project" value="InterPro"/>
</dbReference>
<dbReference type="PANTHER" id="PTHR46082:SF11">
    <property type="entry name" value="AAA+ ATPASE DOMAIN-CONTAINING PROTEIN-RELATED"/>
    <property type="match status" value="1"/>
</dbReference>
<feature type="compositionally biased region" description="Low complexity" evidence="1">
    <location>
        <begin position="341"/>
        <end position="354"/>
    </location>
</feature>
<name>A0A2T3Z5B2_TRIA4</name>
<dbReference type="SUPFAM" id="SSF53167">
    <property type="entry name" value="Purine and uridine phosphorylases"/>
    <property type="match status" value="1"/>
</dbReference>
<dbReference type="AlphaFoldDB" id="A0A2T3Z5B2"/>
<dbReference type="EMBL" id="KZ679263">
    <property type="protein sequence ID" value="PTB40006.1"/>
    <property type="molecule type" value="Genomic_DNA"/>
</dbReference>
<dbReference type="InterPro" id="IPR035994">
    <property type="entry name" value="Nucleoside_phosphorylase_sf"/>
</dbReference>
<evidence type="ECO:0000313" key="3">
    <source>
        <dbReference type="Proteomes" id="UP000240493"/>
    </source>
</evidence>